<gene>
    <name evidence="1" type="ORF">NF27_JN00040</name>
</gene>
<evidence type="ECO:0000313" key="2">
    <source>
        <dbReference type="Proteomes" id="UP000031258"/>
    </source>
</evidence>
<dbReference type="EMBL" id="JSWE01000230">
    <property type="protein sequence ID" value="KIE04098.1"/>
    <property type="molecule type" value="Genomic_DNA"/>
</dbReference>
<name>A0A0C1QIQ9_9RICK</name>
<accession>A0A0C1QIQ9</accession>
<evidence type="ECO:0000313" key="1">
    <source>
        <dbReference type="EMBL" id="KIE04098.1"/>
    </source>
</evidence>
<dbReference type="STRING" id="86105.NF27_JN00040"/>
<proteinExistence type="predicted"/>
<reference evidence="1 2" key="1">
    <citation type="submission" date="2014-11" db="EMBL/GenBank/DDBJ databases">
        <title>A Rickettsiales Symbiont of Amoebae With Ancient Features.</title>
        <authorList>
            <person name="Schulz F."/>
            <person name="Martijn J."/>
            <person name="Wascher F."/>
            <person name="Kostanjsek R."/>
            <person name="Ettema T.J."/>
            <person name="Horn M."/>
        </authorList>
    </citation>
    <scope>NUCLEOTIDE SEQUENCE [LARGE SCALE GENOMIC DNA]</scope>
    <source>
        <strain evidence="1 2">UWC36</strain>
    </source>
</reference>
<organism evidence="1 2">
    <name type="scientific">Candidatus Jidaibacter acanthamoebae</name>
    <dbReference type="NCBI Taxonomy" id="86105"/>
    <lineage>
        <taxon>Bacteria</taxon>
        <taxon>Pseudomonadati</taxon>
        <taxon>Pseudomonadota</taxon>
        <taxon>Alphaproteobacteria</taxon>
        <taxon>Rickettsiales</taxon>
        <taxon>Candidatus Midichloriaceae</taxon>
        <taxon>Candidatus Jidaibacter</taxon>
    </lineage>
</organism>
<sequence length="93" mass="10615">MMRTENFKMLKLDSKGRVCLGKLIEKGVSSYKAYVDEDTHKVILEPYVEIPIKEAWLFNNKGALNQVRKGIEESAEGEVQDIGSFSKYISENE</sequence>
<dbReference type="Proteomes" id="UP000031258">
    <property type="component" value="Unassembled WGS sequence"/>
</dbReference>
<protein>
    <recommendedName>
        <fullName evidence="3">SpoVT-AbrB domain-containing protein</fullName>
    </recommendedName>
</protein>
<dbReference type="AlphaFoldDB" id="A0A0C1QIQ9"/>
<evidence type="ECO:0008006" key="3">
    <source>
        <dbReference type="Google" id="ProtNLM"/>
    </source>
</evidence>
<keyword evidence="2" id="KW-1185">Reference proteome</keyword>
<comment type="caution">
    <text evidence="1">The sequence shown here is derived from an EMBL/GenBank/DDBJ whole genome shotgun (WGS) entry which is preliminary data.</text>
</comment>